<dbReference type="Gene3D" id="1.10.510.10">
    <property type="entry name" value="Transferase(Phosphotransferase) domain 1"/>
    <property type="match status" value="1"/>
</dbReference>
<dbReference type="GO" id="GO:0032259">
    <property type="term" value="P:methylation"/>
    <property type="evidence" value="ECO:0007669"/>
    <property type="project" value="UniProtKB-KW"/>
</dbReference>
<accession>A0A927R3R4</accession>
<evidence type="ECO:0000259" key="1">
    <source>
        <dbReference type="Pfam" id="PF01636"/>
    </source>
</evidence>
<organism evidence="2 3">
    <name type="scientific">Plantactinospora soyae</name>
    <dbReference type="NCBI Taxonomy" id="1544732"/>
    <lineage>
        <taxon>Bacteria</taxon>
        <taxon>Bacillati</taxon>
        <taxon>Actinomycetota</taxon>
        <taxon>Actinomycetes</taxon>
        <taxon>Micromonosporales</taxon>
        <taxon>Micromonosporaceae</taxon>
        <taxon>Plantactinospora</taxon>
    </lineage>
</organism>
<dbReference type="GO" id="GO:0008168">
    <property type="term" value="F:methyltransferase activity"/>
    <property type="evidence" value="ECO:0007669"/>
    <property type="project" value="UniProtKB-KW"/>
</dbReference>
<dbReference type="RefSeq" id="WP_192771051.1">
    <property type="nucleotide sequence ID" value="NZ_JADBEB010000001.1"/>
</dbReference>
<protein>
    <submittedName>
        <fullName evidence="2">Spectinomycin phosphotransferase/16S rRNA (Guanine(1405)-N(7))-methyltransferase</fullName>
        <ecNumber evidence="2">2.1.1.179</ecNumber>
    </submittedName>
</protein>
<reference evidence="2" key="1">
    <citation type="submission" date="2020-10" db="EMBL/GenBank/DDBJ databases">
        <title>Sequencing the genomes of 1000 actinobacteria strains.</title>
        <authorList>
            <person name="Klenk H.-P."/>
        </authorList>
    </citation>
    <scope>NUCLEOTIDE SEQUENCE</scope>
    <source>
        <strain evidence="2">DSM 46832</strain>
    </source>
</reference>
<dbReference type="SUPFAM" id="SSF56112">
    <property type="entry name" value="Protein kinase-like (PK-like)"/>
    <property type="match status" value="1"/>
</dbReference>
<keyword evidence="2" id="KW-0489">Methyltransferase</keyword>
<sequence length="336" mass="37008">MLTPPDGLPEDALRTTLRQEWGLDVAALAYRPVGFGSHHWEAVDIGQVRWFVTVDELEVKRHVLDEPLDTPFDRLRAALGTTARLREHGHPYVVAPVPTRDGAPLARLSDRFGVSLYPYVEGQSFEWGEFATATQRNAVLDLVVALHTTPEELRAAALADDFAIAHRDELESSLDGAGDVDGLGPYARPAADLLVEYAAPVRRLLARYDALVSTARTEPSRTVLTHGEPHPGNVMRVGDDWLLIDWETVLLAPPERDLWILSAGDDSVLGAYADATGTIPLAPVLELYRIRWHLADIAFEVSRFRSPHSGDAGDDESWKVLRSVLEHIATEPAGTN</sequence>
<evidence type="ECO:0000313" key="3">
    <source>
        <dbReference type="Proteomes" id="UP000649753"/>
    </source>
</evidence>
<dbReference type="InterPro" id="IPR002575">
    <property type="entry name" value="Aminoglycoside_PTrfase"/>
</dbReference>
<dbReference type="EC" id="2.1.1.179" evidence="2"/>
<keyword evidence="2" id="KW-0808">Transferase</keyword>
<dbReference type="InterPro" id="IPR011009">
    <property type="entry name" value="Kinase-like_dom_sf"/>
</dbReference>
<gene>
    <name evidence="2" type="ORF">H4W31_007726</name>
</gene>
<name>A0A927R3R4_9ACTN</name>
<dbReference type="Gene3D" id="3.30.200.20">
    <property type="entry name" value="Phosphorylase Kinase, domain 1"/>
    <property type="match status" value="1"/>
</dbReference>
<dbReference type="Proteomes" id="UP000649753">
    <property type="component" value="Unassembled WGS sequence"/>
</dbReference>
<dbReference type="Gene3D" id="1.20.58.840">
    <property type="match status" value="1"/>
</dbReference>
<keyword evidence="3" id="KW-1185">Reference proteome</keyword>
<evidence type="ECO:0000313" key="2">
    <source>
        <dbReference type="EMBL" id="MBE1492088.1"/>
    </source>
</evidence>
<dbReference type="AlphaFoldDB" id="A0A927R3R4"/>
<dbReference type="EMBL" id="JADBEB010000001">
    <property type="protein sequence ID" value="MBE1492088.1"/>
    <property type="molecule type" value="Genomic_DNA"/>
</dbReference>
<comment type="caution">
    <text evidence="2">The sequence shown here is derived from an EMBL/GenBank/DDBJ whole genome shotgun (WGS) entry which is preliminary data.</text>
</comment>
<feature type="domain" description="Aminoglycoside phosphotransferase" evidence="1">
    <location>
        <begin position="50"/>
        <end position="277"/>
    </location>
</feature>
<proteinExistence type="predicted"/>
<dbReference type="Pfam" id="PF01636">
    <property type="entry name" value="APH"/>
    <property type="match status" value="1"/>
</dbReference>